<feature type="region of interest" description="Disordered" evidence="1">
    <location>
        <begin position="21"/>
        <end position="40"/>
    </location>
</feature>
<protein>
    <submittedName>
        <fullName evidence="2">Uncharacterized protein</fullName>
    </submittedName>
</protein>
<organism evidence="2 3">
    <name type="scientific">Fusarium oligoseptatum</name>
    <dbReference type="NCBI Taxonomy" id="2604345"/>
    <lineage>
        <taxon>Eukaryota</taxon>
        <taxon>Fungi</taxon>
        <taxon>Dikarya</taxon>
        <taxon>Ascomycota</taxon>
        <taxon>Pezizomycotina</taxon>
        <taxon>Sordariomycetes</taxon>
        <taxon>Hypocreomycetidae</taxon>
        <taxon>Hypocreales</taxon>
        <taxon>Nectriaceae</taxon>
        <taxon>Fusarium</taxon>
        <taxon>Fusarium solani species complex</taxon>
    </lineage>
</organism>
<feature type="region of interest" description="Disordered" evidence="1">
    <location>
        <begin position="349"/>
        <end position="510"/>
    </location>
</feature>
<dbReference type="Proteomes" id="UP000287144">
    <property type="component" value="Unassembled WGS sequence"/>
</dbReference>
<dbReference type="AlphaFoldDB" id="A0A428TY05"/>
<proteinExistence type="predicted"/>
<feature type="compositionally biased region" description="Polar residues" evidence="1">
    <location>
        <begin position="405"/>
        <end position="418"/>
    </location>
</feature>
<evidence type="ECO:0000313" key="2">
    <source>
        <dbReference type="EMBL" id="RSM06878.1"/>
    </source>
</evidence>
<comment type="caution">
    <text evidence="2">The sequence shown here is derived from an EMBL/GenBank/DDBJ whole genome shotgun (WGS) entry which is preliminary data.</text>
</comment>
<feature type="compositionally biased region" description="Polar residues" evidence="1">
    <location>
        <begin position="466"/>
        <end position="483"/>
    </location>
</feature>
<feature type="compositionally biased region" description="Polar residues" evidence="1">
    <location>
        <begin position="254"/>
        <end position="276"/>
    </location>
</feature>
<accession>A0A428TY05</accession>
<dbReference type="STRING" id="1325735.A0A428TY05"/>
<feature type="compositionally biased region" description="Polar residues" evidence="1">
    <location>
        <begin position="173"/>
        <end position="186"/>
    </location>
</feature>
<evidence type="ECO:0000313" key="3">
    <source>
        <dbReference type="Proteomes" id="UP000287144"/>
    </source>
</evidence>
<sequence length="510" mass="54738">MPCKGHFRALDRLAILRRSVGPARQDTITPNQTSPAQHQALGFSSPHHALSVDNLFTTIFGLFFLFPSSSSPSPSPSFSLLDFPSALQRFFASSLPGPSSCHQFLRPSFVPFPPPRNLSWFIPDSRGPWPFTPALSSRERSCTTRRRNILPHRTLSLRDLRILRTDTVPWSASAQNNWEHQGSTTPVRAGASGPQPQDDYAFSYQFDEVDRAYENLQKSGKGYGMGGRHSRASHHSSGSRPHSVNNFDDARGSQGPNLQNFYANQRHQPSRGSNEAEQVMQAKRRMAAQRERELRNLHTEQQYQRTVLSELTLPGNKHMSEEETRDLIARQRSALYGEGPFAEKAGYVDETGNVRPGAPGASGPSSIRGHSPLAFDNIGRAPPADVGTPGSTGDAHGPPAEPASRPQSTASPQTSGPTNRVFDNAVGPQSRTSTSSPTGGSPSRDLAPGSKPSQSGASVAPIGTRPSGTPATTASSKRSTTPLASPGGWGRGNGVWGQSSGLGAPASVWG</sequence>
<feature type="compositionally biased region" description="Polar residues" evidence="1">
    <location>
        <begin position="26"/>
        <end position="37"/>
    </location>
</feature>
<feature type="region of interest" description="Disordered" evidence="1">
    <location>
        <begin position="173"/>
        <end position="200"/>
    </location>
</feature>
<dbReference type="EMBL" id="NKCK01000043">
    <property type="protein sequence ID" value="RSM06878.1"/>
    <property type="molecule type" value="Genomic_DNA"/>
</dbReference>
<feature type="compositionally biased region" description="Low complexity" evidence="1">
    <location>
        <begin position="430"/>
        <end position="444"/>
    </location>
</feature>
<feature type="region of interest" description="Disordered" evidence="1">
    <location>
        <begin position="218"/>
        <end position="277"/>
    </location>
</feature>
<keyword evidence="3" id="KW-1185">Reference proteome</keyword>
<evidence type="ECO:0000256" key="1">
    <source>
        <dbReference type="SAM" id="MobiDB-lite"/>
    </source>
</evidence>
<name>A0A428TY05_9HYPO</name>
<reference evidence="2 3" key="1">
    <citation type="submission" date="2017-06" db="EMBL/GenBank/DDBJ databases">
        <title>Comparative genomic analysis of Ambrosia Fusariam Clade fungi.</title>
        <authorList>
            <person name="Stajich J.E."/>
            <person name="Carrillo J."/>
            <person name="Kijimoto T."/>
            <person name="Eskalen A."/>
            <person name="O'Donnell K."/>
            <person name="Kasson M."/>
        </authorList>
    </citation>
    <scope>NUCLEOTIDE SEQUENCE [LARGE SCALE GENOMIC DNA]</scope>
    <source>
        <strain evidence="2 3">NRRL62579</strain>
    </source>
</reference>
<gene>
    <name evidence="2" type="ORF">CEP52_005539</name>
</gene>